<dbReference type="EMBL" id="BMFV01000003">
    <property type="protein sequence ID" value="GGH76732.1"/>
    <property type="molecule type" value="Genomic_DNA"/>
</dbReference>
<sequence>MDEKYKQIISRLYPKLCIVGRDPFPKGATGIPFCKETWDVQFKKNHAGYSIIKSFGQNTENYSSPKEHFYNLAKHGIVFLNASYYFLNKEYISKTKHLDAVASSFGINKPILQRSKKILLSGKDTCTMIGWMNPDVYFDEKYTKVPHPSPQSRNRIKLKSEWDKYWDKDALKNWI</sequence>
<gene>
    <name evidence="2" type="ORF">GCM10007096_07600</name>
</gene>
<name>A0A8J2ZU27_9BACL</name>
<feature type="domain" description="Uracil-DNA glycosylase-like" evidence="1">
    <location>
        <begin position="14"/>
        <end position="166"/>
    </location>
</feature>
<comment type="caution">
    <text evidence="2">The sequence shown here is derived from an EMBL/GenBank/DDBJ whole genome shotgun (WGS) entry which is preliminary data.</text>
</comment>
<dbReference type="InterPro" id="IPR036895">
    <property type="entry name" value="Uracil-DNA_glycosylase-like_sf"/>
</dbReference>
<proteinExistence type="predicted"/>
<dbReference type="Pfam" id="PF03167">
    <property type="entry name" value="UDG"/>
    <property type="match status" value="1"/>
</dbReference>
<dbReference type="RefSeq" id="WP_188496062.1">
    <property type="nucleotide sequence ID" value="NZ_BMFV01000003.1"/>
</dbReference>
<dbReference type="InterPro" id="IPR005122">
    <property type="entry name" value="Uracil-DNA_glycosylase-like"/>
</dbReference>
<dbReference type="AlphaFoldDB" id="A0A8J2ZU27"/>
<dbReference type="Proteomes" id="UP000656813">
    <property type="component" value="Unassembled WGS sequence"/>
</dbReference>
<reference evidence="2" key="2">
    <citation type="submission" date="2020-09" db="EMBL/GenBank/DDBJ databases">
        <authorList>
            <person name="Sun Q."/>
            <person name="Zhou Y."/>
        </authorList>
    </citation>
    <scope>NUCLEOTIDE SEQUENCE</scope>
    <source>
        <strain evidence="2">CGMCC 1.12777</strain>
    </source>
</reference>
<evidence type="ECO:0000259" key="1">
    <source>
        <dbReference type="Pfam" id="PF03167"/>
    </source>
</evidence>
<accession>A0A8J2ZU27</accession>
<keyword evidence="3" id="KW-1185">Reference proteome</keyword>
<protein>
    <recommendedName>
        <fullName evidence="1">Uracil-DNA glycosylase-like domain-containing protein</fullName>
    </recommendedName>
</protein>
<evidence type="ECO:0000313" key="2">
    <source>
        <dbReference type="EMBL" id="GGH76732.1"/>
    </source>
</evidence>
<dbReference type="SUPFAM" id="SSF52141">
    <property type="entry name" value="Uracil-DNA glycosylase-like"/>
    <property type="match status" value="1"/>
</dbReference>
<reference evidence="2" key="1">
    <citation type="journal article" date="2014" name="Int. J. Syst. Evol. Microbiol.">
        <title>Complete genome sequence of Corynebacterium casei LMG S-19264T (=DSM 44701T), isolated from a smear-ripened cheese.</title>
        <authorList>
            <consortium name="US DOE Joint Genome Institute (JGI-PGF)"/>
            <person name="Walter F."/>
            <person name="Albersmeier A."/>
            <person name="Kalinowski J."/>
            <person name="Ruckert C."/>
        </authorList>
    </citation>
    <scope>NUCLEOTIDE SEQUENCE</scope>
    <source>
        <strain evidence="2">CGMCC 1.12777</strain>
    </source>
</reference>
<evidence type="ECO:0000313" key="3">
    <source>
        <dbReference type="Proteomes" id="UP000656813"/>
    </source>
</evidence>
<organism evidence="2 3">
    <name type="scientific">Pullulanibacillus pueri</name>
    <dbReference type="NCBI Taxonomy" id="1437324"/>
    <lineage>
        <taxon>Bacteria</taxon>
        <taxon>Bacillati</taxon>
        <taxon>Bacillota</taxon>
        <taxon>Bacilli</taxon>
        <taxon>Bacillales</taxon>
        <taxon>Sporolactobacillaceae</taxon>
        <taxon>Pullulanibacillus</taxon>
    </lineage>
</organism>